<dbReference type="EMBL" id="BCSY01000035">
    <property type="protein sequence ID" value="GAS94389.1"/>
    <property type="molecule type" value="Genomic_DNA"/>
</dbReference>
<dbReference type="Proteomes" id="UP000069443">
    <property type="component" value="Unassembled WGS sequence"/>
</dbReference>
<protein>
    <submittedName>
        <fullName evidence="2">HNH endonuclease domain protein</fullName>
    </submittedName>
</protein>
<reference evidence="3" key="2">
    <citation type="submission" date="2016-02" db="EMBL/GenBank/DDBJ databases">
        <title>Draft genome sequence of five rapidly growing Mycobacterium species.</title>
        <authorList>
            <person name="Katahira K."/>
            <person name="Gotou Y."/>
            <person name="Iida K."/>
            <person name="Ogura Y."/>
            <person name="Hayashi T."/>
        </authorList>
    </citation>
    <scope>NUCLEOTIDE SEQUENCE [LARGE SCALE GENOMIC DNA]</scope>
    <source>
        <strain evidence="3">JCM15298</strain>
    </source>
</reference>
<accession>A0A100WA99</accession>
<dbReference type="OrthoDB" id="9802901at2"/>
<evidence type="ECO:0000259" key="1">
    <source>
        <dbReference type="SMART" id="SM00507"/>
    </source>
</evidence>
<feature type="domain" description="HNH nuclease" evidence="1">
    <location>
        <begin position="6"/>
        <end position="59"/>
    </location>
</feature>
<dbReference type="CDD" id="cd00085">
    <property type="entry name" value="HNHc"/>
    <property type="match status" value="1"/>
</dbReference>
<dbReference type="AlphaFoldDB" id="A0A100WA99"/>
<sequence length="193" mass="21495">MAITKRLRFEILRRDGYRCRYCGHTAAEAELRVDHVIPTALGGGDDPDNLVAACEPCNTGKAAIAPDSPIVEDVAADALRWAAAIRRAAELDRQRRSDDHDFVFELLNSYDGAITEQFRRADGNYDIAPDCGQSILKFRDAGLTRDDIVAAAAAMRARNLPDGRRWKYFCGVAWQMIRERQTVARQLIESGAI</sequence>
<gene>
    <name evidence="2" type="ORF">RMCC_1355</name>
</gene>
<keyword evidence="2" id="KW-0540">Nuclease</keyword>
<dbReference type="InterPro" id="IPR029471">
    <property type="entry name" value="HNH_5"/>
</dbReference>
<keyword evidence="2" id="KW-0255">Endonuclease</keyword>
<evidence type="ECO:0000313" key="3">
    <source>
        <dbReference type="Proteomes" id="UP000069443"/>
    </source>
</evidence>
<keyword evidence="3" id="KW-1185">Reference proteome</keyword>
<dbReference type="SMART" id="SM00507">
    <property type="entry name" value="HNHc"/>
    <property type="match status" value="1"/>
</dbReference>
<dbReference type="InterPro" id="IPR003615">
    <property type="entry name" value="HNH_nuc"/>
</dbReference>
<dbReference type="GO" id="GO:0004519">
    <property type="term" value="F:endonuclease activity"/>
    <property type="evidence" value="ECO:0007669"/>
    <property type="project" value="UniProtKB-KW"/>
</dbReference>
<comment type="caution">
    <text evidence="2">The sequence shown here is derived from an EMBL/GenBank/DDBJ whole genome shotgun (WGS) entry which is preliminary data.</text>
</comment>
<dbReference type="STRING" id="228230.RMCC_1355"/>
<keyword evidence="2" id="KW-0378">Hydrolase</keyword>
<dbReference type="Pfam" id="PF14279">
    <property type="entry name" value="HNH_5"/>
    <property type="match status" value="1"/>
</dbReference>
<proteinExistence type="predicted"/>
<dbReference type="PANTHER" id="PTHR33877:SF2">
    <property type="entry name" value="OS07G0170200 PROTEIN"/>
    <property type="match status" value="1"/>
</dbReference>
<dbReference type="Gene3D" id="1.10.30.50">
    <property type="match status" value="1"/>
</dbReference>
<name>A0A100WA99_MYCCR</name>
<dbReference type="PANTHER" id="PTHR33877">
    <property type="entry name" value="SLL1193 PROTEIN"/>
    <property type="match status" value="1"/>
</dbReference>
<dbReference type="InterPro" id="IPR052892">
    <property type="entry name" value="NA-targeting_endonuclease"/>
</dbReference>
<organism evidence="2 3">
    <name type="scientific">Mycolicibacterium canariasense</name>
    <name type="common">Mycobacterium canariasense</name>
    <dbReference type="NCBI Taxonomy" id="228230"/>
    <lineage>
        <taxon>Bacteria</taxon>
        <taxon>Bacillati</taxon>
        <taxon>Actinomycetota</taxon>
        <taxon>Actinomycetes</taxon>
        <taxon>Mycobacteriales</taxon>
        <taxon>Mycobacteriaceae</taxon>
        <taxon>Mycolicibacterium</taxon>
    </lineage>
</organism>
<evidence type="ECO:0000313" key="2">
    <source>
        <dbReference type="EMBL" id="GAS94389.1"/>
    </source>
</evidence>
<dbReference type="RefSeq" id="WP_062655698.1">
    <property type="nucleotide sequence ID" value="NZ_BCSY01000035.1"/>
</dbReference>
<reference evidence="3" key="1">
    <citation type="journal article" date="2016" name="Genome Announc.">
        <title>Draft Genome Sequences of Five Rapidly Growing Mycobacterium Species, M. thermoresistibile, M. fortuitum subsp. acetamidolyticum, M. canariasense, M. brisbanense, and M. novocastrense.</title>
        <authorList>
            <person name="Katahira K."/>
            <person name="Ogura Y."/>
            <person name="Gotoh Y."/>
            <person name="Hayashi T."/>
        </authorList>
    </citation>
    <scope>NUCLEOTIDE SEQUENCE [LARGE SCALE GENOMIC DNA]</scope>
    <source>
        <strain evidence="3">JCM15298</strain>
    </source>
</reference>